<dbReference type="Gene3D" id="1.50.10.10">
    <property type="match status" value="1"/>
</dbReference>
<evidence type="ECO:0000313" key="5">
    <source>
        <dbReference type="Proteomes" id="UP001521137"/>
    </source>
</evidence>
<sequence>MVNKINKILLGMSTALLVSACSASDSSSANQSAASALGAWPTDNVAFCSAALDKATEQLDGFRKHYTNPNKIPTQFENGEAIYTNFMGWTSGFIAGNFWYLYEHTKDESWLNTAKKWTYALERSQFNRKTHDIGFIMNNSYGNGLRLTGNKAYDPILLNSAKTLMERYNSKLGLTFSWSWGSWEFPVIIDNMMNLELLFNASLATGDKTYYDAAVSHATNTMKHHFRDDFSSYHLVDYDRTTGLPKHKQTFQGIADDSSWSRGQAWGAYGYTLTYRYTKDEKFLNHAKGIVNYLLTHKNMPEDLIPYFDYDAPDYPDITNYRDSSAGSLLASSLFELANYVDEDEAKRYRAAAMKMLRSLASPEYLAEKGENGHFLLKQATYNFPKDLGLNTAINYGDYYYLEALTRCKSL</sequence>
<feature type="chain" id="PRO_5047489095" evidence="3">
    <location>
        <begin position="24"/>
        <end position="411"/>
    </location>
</feature>
<comment type="similarity">
    <text evidence="2">Belongs to the glycosyl hydrolase 88 family.</text>
</comment>
<dbReference type="EMBL" id="JAKGAS010000001">
    <property type="protein sequence ID" value="MCF2946940.1"/>
    <property type="molecule type" value="Genomic_DNA"/>
</dbReference>
<proteinExistence type="inferred from homology"/>
<dbReference type="InterPro" id="IPR008928">
    <property type="entry name" value="6-hairpin_glycosidase_sf"/>
</dbReference>
<dbReference type="GO" id="GO:0016787">
    <property type="term" value="F:hydrolase activity"/>
    <property type="evidence" value="ECO:0007669"/>
    <property type="project" value="UniProtKB-KW"/>
</dbReference>
<reference evidence="4 5" key="1">
    <citation type="submission" date="2022-01" db="EMBL/GenBank/DDBJ databases">
        <title>Paraglaciecola sp. G1-23.</title>
        <authorList>
            <person name="Jin M.S."/>
            <person name="Han D.M."/>
            <person name="Kim H.M."/>
            <person name="Jeon C.O."/>
        </authorList>
    </citation>
    <scope>NUCLEOTIDE SEQUENCE [LARGE SCALE GENOMIC DNA]</scope>
    <source>
        <strain evidence="4 5">G1-23</strain>
    </source>
</reference>
<keyword evidence="3" id="KW-0732">Signal</keyword>
<dbReference type="InterPro" id="IPR012341">
    <property type="entry name" value="6hp_glycosidase-like_sf"/>
</dbReference>
<dbReference type="Pfam" id="PF07470">
    <property type="entry name" value="Glyco_hydro_88"/>
    <property type="match status" value="1"/>
</dbReference>
<dbReference type="SUPFAM" id="SSF48208">
    <property type="entry name" value="Six-hairpin glycosidases"/>
    <property type="match status" value="1"/>
</dbReference>
<gene>
    <name evidence="4" type="ORF">L0668_02400</name>
</gene>
<dbReference type="RefSeq" id="WP_235310457.1">
    <property type="nucleotide sequence ID" value="NZ_JAKGAS010000001.1"/>
</dbReference>
<name>A0ABS9D213_9ALTE</name>
<dbReference type="PROSITE" id="PS51257">
    <property type="entry name" value="PROKAR_LIPOPROTEIN"/>
    <property type="match status" value="1"/>
</dbReference>
<accession>A0ABS9D213</accession>
<evidence type="ECO:0000256" key="1">
    <source>
        <dbReference type="ARBA" id="ARBA00022801"/>
    </source>
</evidence>
<evidence type="ECO:0000313" key="4">
    <source>
        <dbReference type="EMBL" id="MCF2946940.1"/>
    </source>
</evidence>
<keyword evidence="1 4" id="KW-0378">Hydrolase</keyword>
<dbReference type="PANTHER" id="PTHR36845:SF1">
    <property type="entry name" value="HYDROLASE, PUTATIVE (AFU_ORTHOLOGUE AFUA_7G05090)-RELATED"/>
    <property type="match status" value="1"/>
</dbReference>
<feature type="signal peptide" evidence="3">
    <location>
        <begin position="1"/>
        <end position="23"/>
    </location>
</feature>
<protein>
    <submittedName>
        <fullName evidence="4">Glycoside hydrolase family 88 protein</fullName>
    </submittedName>
</protein>
<dbReference type="Proteomes" id="UP001521137">
    <property type="component" value="Unassembled WGS sequence"/>
</dbReference>
<dbReference type="InterPro" id="IPR010905">
    <property type="entry name" value="Glyco_hydro_88"/>
</dbReference>
<dbReference type="PANTHER" id="PTHR36845">
    <property type="entry name" value="HYDROLASE, PUTATIVE (AFU_ORTHOLOGUE AFUA_7G05090)-RELATED"/>
    <property type="match status" value="1"/>
</dbReference>
<evidence type="ECO:0000256" key="2">
    <source>
        <dbReference type="ARBA" id="ARBA00038358"/>
    </source>
</evidence>
<evidence type="ECO:0000256" key="3">
    <source>
        <dbReference type="SAM" id="SignalP"/>
    </source>
</evidence>
<comment type="caution">
    <text evidence="4">The sequence shown here is derived from an EMBL/GenBank/DDBJ whole genome shotgun (WGS) entry which is preliminary data.</text>
</comment>
<organism evidence="4 5">
    <name type="scientific">Paraglaciecola algarum</name>
    <dbReference type="NCBI Taxonomy" id="3050085"/>
    <lineage>
        <taxon>Bacteria</taxon>
        <taxon>Pseudomonadati</taxon>
        <taxon>Pseudomonadota</taxon>
        <taxon>Gammaproteobacteria</taxon>
        <taxon>Alteromonadales</taxon>
        <taxon>Alteromonadaceae</taxon>
        <taxon>Paraglaciecola</taxon>
    </lineage>
</organism>
<keyword evidence="5" id="KW-1185">Reference proteome</keyword>
<dbReference type="InterPro" id="IPR052369">
    <property type="entry name" value="UG_Glycosaminoglycan_Hydrolase"/>
</dbReference>